<organism evidence="2">
    <name type="scientific">Sulfolobus acidocaldarius Ron12/I</name>
    <dbReference type="NCBI Taxonomy" id="1028567"/>
    <lineage>
        <taxon>Archaea</taxon>
        <taxon>Thermoproteota</taxon>
        <taxon>Thermoprotei</taxon>
        <taxon>Sulfolobales</taxon>
        <taxon>Sulfolobaceae</taxon>
        <taxon>Sulfolobus</taxon>
    </lineage>
</organism>
<reference evidence="1 2" key="1">
    <citation type="journal article" date="2012" name="ISME J.">
        <title>Genomic evidence of rapid, global-scale gene flow in a Sulfolobus species.</title>
        <authorList>
            <person name="Mao D."/>
            <person name="Grogan D."/>
        </authorList>
    </citation>
    <scope>NUCLEOTIDE SEQUENCE [LARGE SCALE GENOMIC DNA]</scope>
    <source>
        <strain evidence="1 2">Ron12/I</strain>
    </source>
</reference>
<dbReference type="PATRIC" id="fig|1028567.7.peg.508"/>
<dbReference type="AlphaFoldDB" id="M1IAC9"/>
<accession>M1IAC9</accession>
<dbReference type="EMBL" id="CP002818">
    <property type="protein sequence ID" value="AGE72763.1"/>
    <property type="molecule type" value="Genomic_DNA"/>
</dbReference>
<evidence type="ECO:0000313" key="2">
    <source>
        <dbReference type="Proteomes" id="UP000011280"/>
    </source>
</evidence>
<dbReference type="HOGENOM" id="CLU_217437_0_0_2"/>
<proteinExistence type="predicted"/>
<sequence>MGFTRLIEKGTQMLKRILGSKDLRGEILITERIN</sequence>
<gene>
    <name evidence="1" type="ORF">SacRon12I_02550</name>
</gene>
<protein>
    <submittedName>
        <fullName evidence="1">Uncharacterized protein</fullName>
    </submittedName>
</protein>
<dbReference type="KEGG" id="sacr:SacRon12I_02550"/>
<dbReference type="Proteomes" id="UP000011280">
    <property type="component" value="Chromosome"/>
</dbReference>
<name>M1IAC9_9CREN</name>
<evidence type="ECO:0000313" key="1">
    <source>
        <dbReference type="EMBL" id="AGE72763.1"/>
    </source>
</evidence>